<proteinExistence type="predicted"/>
<gene>
    <name evidence="1" type="ORF">GCM10008027_36820</name>
</gene>
<keyword evidence="2" id="KW-1185">Reference proteome</keyword>
<dbReference type="EMBL" id="BMIT01000019">
    <property type="protein sequence ID" value="GGF08500.1"/>
    <property type="molecule type" value="Genomic_DNA"/>
</dbReference>
<dbReference type="SUPFAM" id="SSF56935">
    <property type="entry name" value="Porins"/>
    <property type="match status" value="1"/>
</dbReference>
<dbReference type="Proteomes" id="UP000638462">
    <property type="component" value="Unassembled WGS sequence"/>
</dbReference>
<evidence type="ECO:0000313" key="1">
    <source>
        <dbReference type="EMBL" id="GGF08500.1"/>
    </source>
</evidence>
<reference evidence="2" key="1">
    <citation type="journal article" date="2019" name="Int. J. Syst. Evol. Microbiol.">
        <title>The Global Catalogue of Microorganisms (GCM) 10K type strain sequencing project: providing services to taxonomists for standard genome sequencing and annotation.</title>
        <authorList>
            <consortium name="The Broad Institute Genomics Platform"/>
            <consortium name="The Broad Institute Genome Sequencing Center for Infectious Disease"/>
            <person name="Wu L."/>
            <person name="Ma J."/>
        </authorList>
    </citation>
    <scope>NUCLEOTIDE SEQUENCE [LARGE SCALE GENOMIC DNA]</scope>
    <source>
        <strain evidence="2">CGMCC 1.15394</strain>
    </source>
</reference>
<sequence>MKAGGFYPKMSLENPQSGWMSPYNYTNSAINTWIGEEVRAFGLEASIKRPGRQFRSNHTFEGFASVFKGNDPAGTLLSWRGFAMHDRQTTFNEQIDFAVPHSFEWMQLDKQAEHVEPFEEVDGRFGYYFGAHWDYQKKSQLRVYYYDNNGDPGALNTRTGQYAWDTRFLSAAWLYKFNSQTRVIVQILDGKTAMGKNRGVDNDFYSHFVLLSHKLDLHRLTIRYDYFKVSDHDDWQFDPNQSRGEALTASWRYQLSTKWQVGAEYSVLSSDAQNRPGMGFNEHNSQQQLQLSASWHF</sequence>
<organism evidence="1 2">
    <name type="scientific">Pseudoalteromonas gelatinilytica</name>
    <dbReference type="NCBI Taxonomy" id="1703256"/>
    <lineage>
        <taxon>Bacteria</taxon>
        <taxon>Pseudomonadati</taxon>
        <taxon>Pseudomonadota</taxon>
        <taxon>Gammaproteobacteria</taxon>
        <taxon>Alteromonadales</taxon>
        <taxon>Pseudoalteromonadaceae</taxon>
        <taxon>Pseudoalteromonas</taxon>
    </lineage>
</organism>
<name>A0ABQ1U2S9_9GAMM</name>
<comment type="caution">
    <text evidence="1">The sequence shown here is derived from an EMBL/GenBank/DDBJ whole genome shotgun (WGS) entry which is preliminary data.</text>
</comment>
<evidence type="ECO:0008006" key="3">
    <source>
        <dbReference type="Google" id="ProtNLM"/>
    </source>
</evidence>
<protein>
    <recommendedName>
        <fullName evidence="3">Capsular biosynthesis protein</fullName>
    </recommendedName>
</protein>
<evidence type="ECO:0000313" key="2">
    <source>
        <dbReference type="Proteomes" id="UP000638462"/>
    </source>
</evidence>
<accession>A0ABQ1U2S9</accession>